<evidence type="ECO:0000256" key="1">
    <source>
        <dbReference type="SAM" id="MobiDB-lite"/>
    </source>
</evidence>
<organism evidence="3 4">
    <name type="scientific">Arthrobotrys flagrans</name>
    <name type="common">Nematode-trapping fungus</name>
    <name type="synonym">Trichothecium flagrans</name>
    <dbReference type="NCBI Taxonomy" id="97331"/>
    <lineage>
        <taxon>Eukaryota</taxon>
        <taxon>Fungi</taxon>
        <taxon>Dikarya</taxon>
        <taxon>Ascomycota</taxon>
        <taxon>Pezizomycotina</taxon>
        <taxon>Orbiliomycetes</taxon>
        <taxon>Orbiliales</taxon>
        <taxon>Orbiliaceae</taxon>
        <taxon>Arthrobotrys</taxon>
    </lineage>
</organism>
<dbReference type="EMBL" id="SAEB01000007">
    <property type="protein sequence ID" value="RVD84705.1"/>
    <property type="molecule type" value="Genomic_DNA"/>
</dbReference>
<evidence type="ECO:0000256" key="2">
    <source>
        <dbReference type="SAM" id="SignalP"/>
    </source>
</evidence>
<name>A0A437A122_ARTFL</name>
<proteinExistence type="predicted"/>
<feature type="signal peptide" evidence="2">
    <location>
        <begin position="1"/>
        <end position="21"/>
    </location>
</feature>
<gene>
    <name evidence="3" type="ORF">DFL_006434</name>
</gene>
<keyword evidence="2" id="KW-0732">Signal</keyword>
<dbReference type="VEuPathDB" id="FungiDB:DFL_006434"/>
<accession>A0A437A122</accession>
<feature type="region of interest" description="Disordered" evidence="1">
    <location>
        <begin position="216"/>
        <end position="263"/>
    </location>
</feature>
<dbReference type="GeneID" id="93588745"/>
<feature type="chain" id="PRO_5019099695" evidence="2">
    <location>
        <begin position="22"/>
        <end position="263"/>
    </location>
</feature>
<dbReference type="AlphaFoldDB" id="A0A437A122"/>
<dbReference type="RefSeq" id="XP_067490249.1">
    <property type="nucleotide sequence ID" value="XM_067635862.1"/>
</dbReference>
<dbReference type="OrthoDB" id="5372802at2759"/>
<sequence length="263" mass="30084">MWKYEFYSFLLTAIFVAQSKALPSSPPLTSSGSHEDAGNITVYERVINPSFFYEGSFRIVCASVGEVMNSVLSIDPGEDPEIRRAHRLVFSSAGCQCHVRLGQPHLDENIPLADYDDAVNRIPSAIRGHPENSRWRWNPNMSHNPFVDIDPAENIEYVFMPPMESRPIEDDFSNPYDQELNMNGPEAFWEPVLRAEQLRNRRTDWQWRNYFQGDGPYDGKYRGDQGPGGLRKRGDGYVEHTDTQENKSVGEEEIDIKLDGVEH</sequence>
<evidence type="ECO:0000313" key="3">
    <source>
        <dbReference type="EMBL" id="RVD84705.1"/>
    </source>
</evidence>
<dbReference type="Proteomes" id="UP000283090">
    <property type="component" value="Unassembled WGS sequence"/>
</dbReference>
<comment type="caution">
    <text evidence="3">The sequence shown here is derived from an EMBL/GenBank/DDBJ whole genome shotgun (WGS) entry which is preliminary data.</text>
</comment>
<protein>
    <submittedName>
        <fullName evidence="3">Uncharacterized protein</fullName>
    </submittedName>
</protein>
<feature type="compositionally biased region" description="Basic and acidic residues" evidence="1">
    <location>
        <begin position="232"/>
        <end position="263"/>
    </location>
</feature>
<keyword evidence="4" id="KW-1185">Reference proteome</keyword>
<reference evidence="3 4" key="1">
    <citation type="submission" date="2019-01" db="EMBL/GenBank/DDBJ databases">
        <title>Intercellular communication is required for trap formation in the nematode-trapping fungus Duddingtonia flagrans.</title>
        <authorList>
            <person name="Youssar L."/>
            <person name="Wernet V."/>
            <person name="Hensel N."/>
            <person name="Hildebrandt H.-G."/>
            <person name="Fischer R."/>
        </authorList>
    </citation>
    <scope>NUCLEOTIDE SEQUENCE [LARGE SCALE GENOMIC DNA]</scope>
    <source>
        <strain evidence="3 4">CBS H-5679</strain>
    </source>
</reference>
<evidence type="ECO:0000313" key="4">
    <source>
        <dbReference type="Proteomes" id="UP000283090"/>
    </source>
</evidence>